<feature type="domain" description="Lantibiotic dehydratase N-terminal" evidence="1">
    <location>
        <begin position="6"/>
        <end position="647"/>
    </location>
</feature>
<dbReference type="AlphaFoldDB" id="A0A3D9SSP4"/>
<evidence type="ECO:0000313" key="3">
    <source>
        <dbReference type="EMBL" id="REE98996.1"/>
    </source>
</evidence>
<dbReference type="InterPro" id="IPR023809">
    <property type="entry name" value="Thiopep_bacteriocin_synth_dom"/>
</dbReference>
<evidence type="ECO:0000313" key="4">
    <source>
        <dbReference type="Proteomes" id="UP000256661"/>
    </source>
</evidence>
<dbReference type="Pfam" id="PF14028">
    <property type="entry name" value="Lant_dehydr_C"/>
    <property type="match status" value="1"/>
</dbReference>
<dbReference type="EMBL" id="QTTT01000001">
    <property type="protein sequence ID" value="REE98996.1"/>
    <property type="molecule type" value="Genomic_DNA"/>
</dbReference>
<gene>
    <name evidence="3" type="ORF">DFJ69_4495</name>
</gene>
<sequence>MWEIEPVSDAIEHASPVLAGRIRCWTGAEVPDERAARRAALSVVRYTARLTGRPTPNGLFAGVVPARFASRPRLRWGGAHRAVARAESGWMAAVIDGLERQPVILERLAVVANTTLTERGGRLVVPYRPWPTDRGTGAVEVVLRRTGPVRAAVDAAREPILFEDLRAKLAAEFPHASTDTLNNLLSTLVDHRVLITGLHAPGNEPDALEHVLQELEAVGEAAAAQSTVLTRIHERLQQHRRGSVDVRRKVRGEAARQMRDLAPSRRHPVTVDLRLDADVALPSVVAREAERIALLLARLTPKSGGSTVWADYHRRFYQRFGPGVQVPLLEVVADSGIGWPDGYPGASRSPVGPRRTSRDEKLLTVAQEAALDGRREVLLDEALIAELEEPATRPMTLPAHLELCARIDSPSLDALGSGEFRLVVTSVSRSAGVVIGRSLPLLDEHEQEMLTAPLVGATRERVLPAQLSFPPLDPTSAHVTRTVDVLPTVISLAEHRTTEKATDVVTPADLAVACDSEGLYLTAPSRGVRVEPWAMHALNLRKHTPPLARFLIELTLAGRTRVTDFDWGAAAALPFLPRLRSGRVVVSAARWRMAAADLPDQAADWTTWDAALSEWRARRRLPTRVLLVDGDWRLPLDLEGDAHRALLREHLAANPYAVLEEAPASEAAGWFDGRAHEIVVTLAARNPHSPAPKFRRVPGRVVAPREHGLLPGLSPLLFAKLYGDPQRQDVVLAEHVPALLAEWGDDQPRWWFLRFREDGEHFLRLRIALSGSEPAVFGEAAGRVSAWVARLRRLGLLREVAFGTSFPEIGRWGCGEALAAAEAVFTEDSRVVLAQLARPTHLHRHVLAAVNFAAIAVAFTGHVRTGAQWLIDHVPARAPAVVPRSVFTQAQRLADPAQDFQALCDTTTAAPWEARDRALTEYRSHLDGVDPDTALDSLLHAHFLRACGIDADEKAVCLYLARVAALAFTAREGRPR</sequence>
<feature type="domain" description="Thiopeptide-type bacteriocin biosynthesis" evidence="2">
    <location>
        <begin position="717"/>
        <end position="962"/>
    </location>
</feature>
<dbReference type="RefSeq" id="WP_211328694.1">
    <property type="nucleotide sequence ID" value="NZ_QTTT01000001.1"/>
</dbReference>
<accession>A0A3D9SSP4</accession>
<dbReference type="Pfam" id="PF04738">
    <property type="entry name" value="Lant_dehydr_N"/>
    <property type="match status" value="1"/>
</dbReference>
<evidence type="ECO:0000259" key="2">
    <source>
        <dbReference type="Pfam" id="PF14028"/>
    </source>
</evidence>
<protein>
    <submittedName>
        <fullName evidence="3">Thiopeptide-type bacteriocin biosynthesis protein</fullName>
    </submittedName>
</protein>
<dbReference type="InterPro" id="IPR006827">
    <property type="entry name" value="Lant_deHydtase_N"/>
</dbReference>
<evidence type="ECO:0000259" key="1">
    <source>
        <dbReference type="Pfam" id="PF04738"/>
    </source>
</evidence>
<organism evidence="3 4">
    <name type="scientific">Thermomonospora umbrina</name>
    <dbReference type="NCBI Taxonomy" id="111806"/>
    <lineage>
        <taxon>Bacteria</taxon>
        <taxon>Bacillati</taxon>
        <taxon>Actinomycetota</taxon>
        <taxon>Actinomycetes</taxon>
        <taxon>Streptosporangiales</taxon>
        <taxon>Thermomonosporaceae</taxon>
        <taxon>Thermomonospora</taxon>
    </lineage>
</organism>
<keyword evidence="4" id="KW-1185">Reference proteome</keyword>
<reference evidence="3 4" key="1">
    <citation type="submission" date="2018-08" db="EMBL/GenBank/DDBJ databases">
        <title>Sequencing the genomes of 1000 actinobacteria strains.</title>
        <authorList>
            <person name="Klenk H.-P."/>
        </authorList>
    </citation>
    <scope>NUCLEOTIDE SEQUENCE [LARGE SCALE GENOMIC DNA]</scope>
    <source>
        <strain evidence="3 4">DSM 43927</strain>
    </source>
</reference>
<dbReference type="NCBIfam" id="TIGR03891">
    <property type="entry name" value="thiopep_ocin"/>
    <property type="match status" value="1"/>
</dbReference>
<name>A0A3D9SSP4_9ACTN</name>
<comment type="caution">
    <text evidence="3">The sequence shown here is derived from an EMBL/GenBank/DDBJ whole genome shotgun (WGS) entry which is preliminary data.</text>
</comment>
<dbReference type="Proteomes" id="UP000256661">
    <property type="component" value="Unassembled WGS sequence"/>
</dbReference>
<proteinExistence type="predicted"/>